<dbReference type="PANTHER" id="PTHR47628:SF1">
    <property type="entry name" value="ALIPHATIC AMIDASE EXPRESSION-REGULATING PROTEIN"/>
    <property type="match status" value="1"/>
</dbReference>
<evidence type="ECO:0000256" key="1">
    <source>
        <dbReference type="ARBA" id="ARBA00010062"/>
    </source>
</evidence>
<dbReference type="OrthoDB" id="7337537at2"/>
<reference evidence="4 5" key="1">
    <citation type="submission" date="2019-05" db="EMBL/GenBank/DDBJ databases">
        <title>Nesterenkonia sp. GY239, isolated from the Southern Atlantic Ocean.</title>
        <authorList>
            <person name="Zhang G."/>
        </authorList>
    </citation>
    <scope>NUCLEOTIDE SEQUENCE [LARGE SCALE GENOMIC DNA]</scope>
    <source>
        <strain evidence="4 5">GY239</strain>
    </source>
</reference>
<dbReference type="Gene3D" id="3.40.50.2300">
    <property type="match status" value="2"/>
</dbReference>
<dbReference type="EMBL" id="VAWA01000018">
    <property type="protein sequence ID" value="TLP72895.1"/>
    <property type="molecule type" value="Genomic_DNA"/>
</dbReference>
<feature type="domain" description="Leucine-binding protein" evidence="3">
    <location>
        <begin position="1"/>
        <end position="331"/>
    </location>
</feature>
<protein>
    <recommendedName>
        <fullName evidence="3">Leucine-binding protein domain-containing protein</fullName>
    </recommendedName>
</protein>
<evidence type="ECO:0000259" key="3">
    <source>
        <dbReference type="Pfam" id="PF13458"/>
    </source>
</evidence>
<name>A0A5R9A4B5_9MICC</name>
<accession>A0A5R9A4B5</accession>
<comment type="similarity">
    <text evidence="1">Belongs to the leucine-binding protein family.</text>
</comment>
<evidence type="ECO:0000313" key="5">
    <source>
        <dbReference type="Proteomes" id="UP000306544"/>
    </source>
</evidence>
<evidence type="ECO:0000256" key="2">
    <source>
        <dbReference type="ARBA" id="ARBA00022729"/>
    </source>
</evidence>
<dbReference type="AlphaFoldDB" id="A0A5R9A4B5"/>
<dbReference type="Pfam" id="PF13458">
    <property type="entry name" value="Peripla_BP_6"/>
    <property type="match status" value="1"/>
</dbReference>
<dbReference type="InterPro" id="IPR028082">
    <property type="entry name" value="Peripla_BP_I"/>
</dbReference>
<dbReference type="InterPro" id="IPR028081">
    <property type="entry name" value="Leu-bd"/>
</dbReference>
<sequence>MVIPLGGSAGIFGPSCQAVAELAAAELNRASGVLGRKVEIQLVDASRSAQEVATEISLLIAHDRIDAVTGWHISSVRNALVPAIAGRIPYVYTSLYEGGEHRPGVYCSGEVPHFQILPALTWMAEHLGKRSWFIAGHDYVWPRQTSEVLRNSCTGLGINFIGEAFVPMDADRMDCLIEKVTTAKCDGVLMLLVGQEAAVFNRLFAERGLHEKKVRYSPLMEENMLLASGAENTQNLYVSAGFFRTLVTAGSFDLQSQYASFHGGSAPPLNNVAESCYEGMNTLAQLTRLTSSLDTHDMNRVVGTLGYEGPRGTVEFHGNQAVHPVHLAQVHGLDFEVIEQL</sequence>
<dbReference type="PANTHER" id="PTHR47628">
    <property type="match status" value="1"/>
</dbReference>
<dbReference type="SUPFAM" id="SSF53822">
    <property type="entry name" value="Periplasmic binding protein-like I"/>
    <property type="match status" value="1"/>
</dbReference>
<dbReference type="Proteomes" id="UP000306544">
    <property type="component" value="Unassembled WGS sequence"/>
</dbReference>
<gene>
    <name evidence="4" type="ORF">FEF27_11225</name>
</gene>
<comment type="caution">
    <text evidence="4">The sequence shown here is derived from an EMBL/GenBank/DDBJ whole genome shotgun (WGS) entry which is preliminary data.</text>
</comment>
<proteinExistence type="inferred from homology"/>
<keyword evidence="2" id="KW-0732">Signal</keyword>
<dbReference type="CDD" id="cd06358">
    <property type="entry name" value="PBP1_NHase"/>
    <property type="match status" value="1"/>
</dbReference>
<evidence type="ECO:0000313" key="4">
    <source>
        <dbReference type="EMBL" id="TLP72895.1"/>
    </source>
</evidence>
<keyword evidence="5" id="KW-1185">Reference proteome</keyword>
<organism evidence="4 5">
    <name type="scientific">Nesterenkonia sphaerica</name>
    <dbReference type="NCBI Taxonomy" id="1804988"/>
    <lineage>
        <taxon>Bacteria</taxon>
        <taxon>Bacillati</taxon>
        <taxon>Actinomycetota</taxon>
        <taxon>Actinomycetes</taxon>
        <taxon>Micrococcales</taxon>
        <taxon>Micrococcaceae</taxon>
        <taxon>Nesterenkonia</taxon>
    </lineage>
</organism>